<dbReference type="InterPro" id="IPR050639">
    <property type="entry name" value="SSR_resolvase"/>
</dbReference>
<dbReference type="Pfam" id="PF00239">
    <property type="entry name" value="Resolvase"/>
    <property type="match status" value="1"/>
</dbReference>
<dbReference type="Gene3D" id="3.40.50.1390">
    <property type="entry name" value="Resolvase, N-terminal catalytic domain"/>
    <property type="match status" value="1"/>
</dbReference>
<gene>
    <name evidence="2" type="ORF">UFOVP349_41</name>
</gene>
<dbReference type="SUPFAM" id="SSF53041">
    <property type="entry name" value="Resolvase-like"/>
    <property type="match status" value="1"/>
</dbReference>
<dbReference type="Gene3D" id="3.90.1750.20">
    <property type="entry name" value="Putative Large Serine Recombinase, Chain B, Domain 2"/>
    <property type="match status" value="1"/>
</dbReference>
<reference evidence="2" key="1">
    <citation type="submission" date="2020-04" db="EMBL/GenBank/DDBJ databases">
        <authorList>
            <person name="Chiriac C."/>
            <person name="Salcher M."/>
            <person name="Ghai R."/>
            <person name="Kavagutti S V."/>
        </authorList>
    </citation>
    <scope>NUCLEOTIDE SEQUENCE</scope>
</reference>
<dbReference type="GO" id="GO:0000150">
    <property type="term" value="F:DNA strand exchange activity"/>
    <property type="evidence" value="ECO:0007669"/>
    <property type="project" value="InterPro"/>
</dbReference>
<proteinExistence type="predicted"/>
<dbReference type="InterPro" id="IPR006119">
    <property type="entry name" value="Resolv_N"/>
</dbReference>
<dbReference type="PROSITE" id="PS51737">
    <property type="entry name" value="RECOMBINASE_DNA_BIND"/>
    <property type="match status" value="1"/>
</dbReference>
<dbReference type="PANTHER" id="PTHR30461:SF23">
    <property type="entry name" value="DNA RECOMBINASE-RELATED"/>
    <property type="match status" value="1"/>
</dbReference>
<dbReference type="InterPro" id="IPR036162">
    <property type="entry name" value="Resolvase-like_N_sf"/>
</dbReference>
<evidence type="ECO:0000313" key="2">
    <source>
        <dbReference type="EMBL" id="CAB4139458.1"/>
    </source>
</evidence>
<dbReference type="PANTHER" id="PTHR30461">
    <property type="entry name" value="DNA-INVERTASE FROM LAMBDOID PROPHAGE"/>
    <property type="match status" value="1"/>
</dbReference>
<dbReference type="InterPro" id="IPR038109">
    <property type="entry name" value="DNA_bind_recomb_sf"/>
</dbReference>
<organism evidence="2">
    <name type="scientific">uncultured Caudovirales phage</name>
    <dbReference type="NCBI Taxonomy" id="2100421"/>
    <lineage>
        <taxon>Viruses</taxon>
        <taxon>Duplodnaviria</taxon>
        <taxon>Heunggongvirae</taxon>
        <taxon>Uroviricota</taxon>
        <taxon>Caudoviricetes</taxon>
        <taxon>Peduoviridae</taxon>
        <taxon>Maltschvirus</taxon>
        <taxon>Maltschvirus maltsch</taxon>
    </lineage>
</organism>
<dbReference type="InterPro" id="IPR025827">
    <property type="entry name" value="Zn_ribbon_recom_dom"/>
</dbReference>
<name>A0A6J5LY90_9CAUD</name>
<dbReference type="SMART" id="SM00857">
    <property type="entry name" value="Resolvase"/>
    <property type="match status" value="1"/>
</dbReference>
<sequence length="590" mass="66353">MRKPNTKKPTRFASYLRCSTDDQSFGDFTTIDTQRAINAEHIEQLGGELVAEYNDEGRTGTNLSRKEWKRMLADAGTKRFDAVVVTYMSRLARGQAYYVAEYLLGESKVSVEMVKEKFSPDMIGQMHKQMTIMMDGNYPLQVSRWTKTKQAEMVRMGYHTGGNCPYGYQAETVPGMQATVLASGKVKPAPKRLIPHPDEAHHVRRAFEIFAHGRSISDAQKHLRAVDPTRRWPSTLVRYLLTNEKYRGVQRFGEQVNFAAHEAIISEQLWDATQLLLSAPERQIDPVAEGRVRGREKDPVAYWLRGLVFCSCGSRMTPAEATGRGGRVPYYECIQAAKNGKACETKRVNANSLHAAVIGEIVQCSMHPSRLIRMWEDAAKKIPQPTEAREELGRVRRNLRETQKKSARVVEAIKQAGALPALVSEVRQLEELAASQTAKILELENSQVCRTMSRPDAAKIAAVWTDLLDLWEDMTNEERTRLLRLVVHRIEVQKGSGVTWLCLAAHQMTPLDPANSQELDGMFTYRDRRSAADASLLNNITTGFALLASFHSIPPFRRRSGNDNQNALVKHLRFGLAKNAPAKTTSETLV</sequence>
<dbReference type="InterPro" id="IPR011109">
    <property type="entry name" value="DNA_bind_recombinase_dom"/>
</dbReference>
<feature type="domain" description="Recombinase" evidence="1">
    <location>
        <begin position="165"/>
        <end position="283"/>
    </location>
</feature>
<dbReference type="CDD" id="cd00338">
    <property type="entry name" value="Ser_Recombinase"/>
    <property type="match status" value="1"/>
</dbReference>
<dbReference type="GO" id="GO:0003677">
    <property type="term" value="F:DNA binding"/>
    <property type="evidence" value="ECO:0007669"/>
    <property type="project" value="InterPro"/>
</dbReference>
<dbReference type="Pfam" id="PF13408">
    <property type="entry name" value="Zn_ribbon_recom"/>
    <property type="match status" value="1"/>
</dbReference>
<dbReference type="Pfam" id="PF07508">
    <property type="entry name" value="Recombinase"/>
    <property type="match status" value="1"/>
</dbReference>
<accession>A0A6J5LY90</accession>
<dbReference type="EMBL" id="LR796357">
    <property type="protein sequence ID" value="CAB4139458.1"/>
    <property type="molecule type" value="Genomic_DNA"/>
</dbReference>
<protein>
    <submittedName>
        <fullName evidence="2">Ser_Recombinase domain containing protein</fullName>
    </submittedName>
</protein>
<evidence type="ECO:0000259" key="1">
    <source>
        <dbReference type="PROSITE" id="PS51737"/>
    </source>
</evidence>